<feature type="transmembrane region" description="Helical" evidence="1">
    <location>
        <begin position="7"/>
        <end position="27"/>
    </location>
</feature>
<evidence type="ECO:0000313" key="3">
    <source>
        <dbReference type="Proteomes" id="UP000589626"/>
    </source>
</evidence>
<feature type="transmembrane region" description="Helical" evidence="1">
    <location>
        <begin position="39"/>
        <end position="63"/>
    </location>
</feature>
<dbReference type="AlphaFoldDB" id="A0A7W4VS88"/>
<accession>A0A7W4VS88</accession>
<keyword evidence="1" id="KW-0472">Membrane</keyword>
<protein>
    <submittedName>
        <fullName evidence="2">Uncharacterized protein</fullName>
    </submittedName>
</protein>
<reference evidence="2 3" key="1">
    <citation type="submission" date="2020-08" db="EMBL/GenBank/DDBJ databases">
        <title>Sequencing the genomes of 1000 actinobacteria strains.</title>
        <authorList>
            <person name="Klenk H.-P."/>
        </authorList>
    </citation>
    <scope>NUCLEOTIDE SEQUENCE [LARGE SCALE GENOMIC DNA]</scope>
    <source>
        <strain evidence="2 3">DSM 105498</strain>
    </source>
</reference>
<dbReference type="RefSeq" id="WP_183590781.1">
    <property type="nucleotide sequence ID" value="NZ_JACHWR010000001.1"/>
</dbReference>
<organism evidence="2 3">
    <name type="scientific">Nocardioides soli</name>
    <dbReference type="NCBI Taxonomy" id="1036020"/>
    <lineage>
        <taxon>Bacteria</taxon>
        <taxon>Bacillati</taxon>
        <taxon>Actinomycetota</taxon>
        <taxon>Actinomycetes</taxon>
        <taxon>Propionibacteriales</taxon>
        <taxon>Nocardioidaceae</taxon>
        <taxon>Nocardioides</taxon>
    </lineage>
</organism>
<comment type="caution">
    <text evidence="2">The sequence shown here is derived from an EMBL/GenBank/DDBJ whole genome shotgun (WGS) entry which is preliminary data.</text>
</comment>
<evidence type="ECO:0000256" key="1">
    <source>
        <dbReference type="SAM" id="Phobius"/>
    </source>
</evidence>
<gene>
    <name evidence="2" type="ORF">FHU40_000595</name>
</gene>
<proteinExistence type="predicted"/>
<sequence length="73" mass="7635">MTSRTAGFGTLLSAVLGVYFGFMAYVIDQSDSAIEADRPLVLGLRVLAGACAIAAFCFGMALLDARSARGDDR</sequence>
<keyword evidence="1" id="KW-0812">Transmembrane</keyword>
<dbReference type="Proteomes" id="UP000589626">
    <property type="component" value="Unassembled WGS sequence"/>
</dbReference>
<name>A0A7W4VS88_9ACTN</name>
<keyword evidence="3" id="KW-1185">Reference proteome</keyword>
<evidence type="ECO:0000313" key="2">
    <source>
        <dbReference type="EMBL" id="MBB3040794.1"/>
    </source>
</evidence>
<dbReference type="EMBL" id="JACHWR010000001">
    <property type="protein sequence ID" value="MBB3040794.1"/>
    <property type="molecule type" value="Genomic_DNA"/>
</dbReference>
<keyword evidence="1" id="KW-1133">Transmembrane helix</keyword>